<dbReference type="RefSeq" id="XP_004040059.1">
    <property type="nucleotide sequence ID" value="XM_004040011.1"/>
</dbReference>
<keyword evidence="1" id="KW-0812">Transmembrane</keyword>
<gene>
    <name evidence="2" type="ORF">IMG5_002280</name>
</gene>
<evidence type="ECO:0000313" key="3">
    <source>
        <dbReference type="Proteomes" id="UP000008983"/>
    </source>
</evidence>
<proteinExistence type="predicted"/>
<sequence length="95" mass="11895">MENLLFYFIYIFLIINSEIIQYFFHYTFKKLIKNIVLAIIIDYSIEVKIIFLVIFIYQNRIYFYTFFKQCILYIQQFYIQFNLSCPQHLLIKRTM</sequence>
<dbReference type="GeneID" id="14910972"/>
<accession>G0QJ31</accession>
<keyword evidence="1" id="KW-1133">Transmembrane helix</keyword>
<feature type="transmembrane region" description="Helical" evidence="1">
    <location>
        <begin position="6"/>
        <end position="24"/>
    </location>
</feature>
<organism evidence="2 3">
    <name type="scientific">Ichthyophthirius multifiliis</name>
    <name type="common">White spot disease agent</name>
    <name type="synonym">Ich</name>
    <dbReference type="NCBI Taxonomy" id="5932"/>
    <lineage>
        <taxon>Eukaryota</taxon>
        <taxon>Sar</taxon>
        <taxon>Alveolata</taxon>
        <taxon>Ciliophora</taxon>
        <taxon>Intramacronucleata</taxon>
        <taxon>Oligohymenophorea</taxon>
        <taxon>Hymenostomatida</taxon>
        <taxon>Ophryoglenina</taxon>
        <taxon>Ichthyophthirius</taxon>
    </lineage>
</organism>
<name>G0QJ31_ICHMU</name>
<reference evidence="2 3" key="1">
    <citation type="submission" date="2011-07" db="EMBL/GenBank/DDBJ databases">
        <authorList>
            <person name="Coyne R."/>
            <person name="Brami D."/>
            <person name="Johnson J."/>
            <person name="Hostetler J."/>
            <person name="Hannick L."/>
            <person name="Clark T."/>
            <person name="Cassidy-Hanley D."/>
            <person name="Inman J."/>
        </authorList>
    </citation>
    <scope>NUCLEOTIDE SEQUENCE [LARGE SCALE GENOMIC DNA]</scope>
    <source>
        <strain evidence="2 3">G5</strain>
    </source>
</reference>
<dbReference type="EMBL" id="GL983048">
    <property type="protein sequence ID" value="EGR34755.1"/>
    <property type="molecule type" value="Genomic_DNA"/>
</dbReference>
<feature type="transmembrane region" description="Helical" evidence="1">
    <location>
        <begin position="36"/>
        <end position="57"/>
    </location>
</feature>
<dbReference type="Proteomes" id="UP000008983">
    <property type="component" value="Unassembled WGS sequence"/>
</dbReference>
<keyword evidence="3" id="KW-1185">Reference proteome</keyword>
<dbReference type="InParanoid" id="G0QJ31"/>
<evidence type="ECO:0008006" key="4">
    <source>
        <dbReference type="Google" id="ProtNLM"/>
    </source>
</evidence>
<protein>
    <recommendedName>
        <fullName evidence="4">Transmembrane protein</fullName>
    </recommendedName>
</protein>
<evidence type="ECO:0000313" key="2">
    <source>
        <dbReference type="EMBL" id="EGR34755.1"/>
    </source>
</evidence>
<dbReference type="AlphaFoldDB" id="G0QJ31"/>
<evidence type="ECO:0000256" key="1">
    <source>
        <dbReference type="SAM" id="Phobius"/>
    </source>
</evidence>
<keyword evidence="1" id="KW-0472">Membrane</keyword>